<proteinExistence type="inferred from homology"/>
<dbReference type="PROSITE" id="PS00653">
    <property type="entry name" value="GLYCOSYL_HYDROL_F1_2"/>
    <property type="match status" value="1"/>
</dbReference>
<keyword evidence="8" id="KW-0624">Polysaccharide degradation</keyword>
<sequence>MFTKDFLWGAASAAYQVEGAWNEDGKGVSIWDDFSKIPGKTFEGTNGDVAVDHYHRYKEDVKLMAEMGLKSYRFSIAWTRIFPNGRGEVNLKGIEFYNNLINELLKYNITPFITLYHWDLPLELQKIGGWESKETVDAFNEFAKVCFEAFGDRVQHWITFNEAIVFITLSYMLQAHPPMIDSPKKGFQASHNVNIAHAKAVKSFRDMGIKGEIGITHVLNPAYPASNSEKDIKAAEYAEQDTFYWYYDPILKGEYPKEYLEFLEEKGWAPTITKEELELLKTNKSDFIGVNYYQRRLVKSNDENKKLIKSRENSTGAAGNPSYCGRYIVTVDPNCEYTKWGWEIFPQGLYDGMARIKERYGDIPIYITENGLGDQDEILSGEILDYPRIDYIERHLAVCKKAITDGIKLKGYYAWSFTDLLSWLNGYKKQYGFVFVDHNNNLERRKKKSYYWYKDVIETNGENIK</sequence>
<dbReference type="GO" id="GO:0008422">
    <property type="term" value="F:beta-glucosidase activity"/>
    <property type="evidence" value="ECO:0007669"/>
    <property type="project" value="UniProtKB-EC"/>
</dbReference>
<dbReference type="InterPro" id="IPR018120">
    <property type="entry name" value="Glyco_hydro_1_AS"/>
</dbReference>
<accession>A0ABU4W9F2</accession>
<evidence type="ECO:0000313" key="11">
    <source>
        <dbReference type="EMBL" id="MDX8336152.1"/>
    </source>
</evidence>
<comment type="catalytic activity">
    <reaction evidence="1 10">
        <text>Hydrolysis of terminal, non-reducing beta-D-glucosyl residues with release of beta-D-glucose.</text>
        <dbReference type="EC" id="3.2.1.21"/>
    </reaction>
</comment>
<evidence type="ECO:0000256" key="9">
    <source>
        <dbReference type="PROSITE-ProRule" id="PRU10055"/>
    </source>
</evidence>
<dbReference type="InterPro" id="IPR001360">
    <property type="entry name" value="Glyco_hydro_1"/>
</dbReference>
<protein>
    <recommendedName>
        <fullName evidence="3 10">Beta-glucosidase</fullName>
        <ecNumber evidence="3 10">3.2.1.21</ecNumber>
    </recommendedName>
</protein>
<gene>
    <name evidence="11" type="ORF">RFV38_06550</name>
</gene>
<evidence type="ECO:0000256" key="7">
    <source>
        <dbReference type="ARBA" id="ARBA00023295"/>
    </source>
</evidence>
<name>A0ABU4W9F2_9FUSO</name>
<dbReference type="PRINTS" id="PR00131">
    <property type="entry name" value="GLHYDRLASE1"/>
</dbReference>
<reference evidence="12" key="1">
    <citation type="submission" date="2023-07" db="EMBL/GenBank/DDBJ databases">
        <authorList>
            <person name="Colorado M.A."/>
            <person name="Villamil L.M."/>
            <person name="Melo J.F."/>
            <person name="Rodriguez J.A."/>
            <person name="Ruiz R.Y."/>
        </authorList>
    </citation>
    <scope>NUCLEOTIDE SEQUENCE [LARGE SCALE GENOMIC DNA]</scope>
    <source>
        <strain evidence="12">C33</strain>
    </source>
</reference>
<dbReference type="Pfam" id="PF00232">
    <property type="entry name" value="Glyco_hydro_1"/>
    <property type="match status" value="1"/>
</dbReference>
<evidence type="ECO:0000313" key="12">
    <source>
        <dbReference type="Proteomes" id="UP001279681"/>
    </source>
</evidence>
<dbReference type="PANTHER" id="PTHR10353:SF36">
    <property type="entry name" value="LP05116P"/>
    <property type="match status" value="1"/>
</dbReference>
<dbReference type="EMBL" id="JAVIKH010000007">
    <property type="protein sequence ID" value="MDX8336152.1"/>
    <property type="molecule type" value="Genomic_DNA"/>
</dbReference>
<dbReference type="Gene3D" id="3.20.20.80">
    <property type="entry name" value="Glycosidases"/>
    <property type="match status" value="1"/>
</dbReference>
<organism evidence="11 12">
    <name type="scientific">Candidatus Cetobacterium colombiensis</name>
    <dbReference type="NCBI Taxonomy" id="3073100"/>
    <lineage>
        <taxon>Bacteria</taxon>
        <taxon>Fusobacteriati</taxon>
        <taxon>Fusobacteriota</taxon>
        <taxon>Fusobacteriia</taxon>
        <taxon>Fusobacteriales</taxon>
        <taxon>Fusobacteriaceae</taxon>
        <taxon>Cetobacterium</taxon>
    </lineage>
</organism>
<dbReference type="PROSITE" id="PS00572">
    <property type="entry name" value="GLYCOSYL_HYDROL_F1_1"/>
    <property type="match status" value="1"/>
</dbReference>
<keyword evidence="12" id="KW-1185">Reference proteome</keyword>
<keyword evidence="7 10" id="KW-0326">Glycosidase</keyword>
<dbReference type="SUPFAM" id="SSF51445">
    <property type="entry name" value="(Trans)glycosidases"/>
    <property type="match status" value="1"/>
</dbReference>
<keyword evidence="5" id="KW-0136">Cellulose degradation</keyword>
<comment type="similarity">
    <text evidence="2 10">Belongs to the glycosyl hydrolase 1 family.</text>
</comment>
<dbReference type="InterPro" id="IPR017853">
    <property type="entry name" value="GH"/>
</dbReference>
<comment type="caution">
    <text evidence="11">The sequence shown here is derived from an EMBL/GenBank/DDBJ whole genome shotgun (WGS) entry which is preliminary data.</text>
</comment>
<keyword evidence="6" id="KW-0119">Carbohydrate metabolism</keyword>
<evidence type="ECO:0000256" key="8">
    <source>
        <dbReference type="ARBA" id="ARBA00023326"/>
    </source>
</evidence>
<keyword evidence="4 10" id="KW-0378">Hydrolase</keyword>
<feature type="active site" description="Nucleophile" evidence="9">
    <location>
        <position position="369"/>
    </location>
</feature>
<evidence type="ECO:0000256" key="5">
    <source>
        <dbReference type="ARBA" id="ARBA00023001"/>
    </source>
</evidence>
<evidence type="ECO:0000256" key="6">
    <source>
        <dbReference type="ARBA" id="ARBA00023277"/>
    </source>
</evidence>
<evidence type="ECO:0000256" key="1">
    <source>
        <dbReference type="ARBA" id="ARBA00000448"/>
    </source>
</evidence>
<dbReference type="RefSeq" id="WP_320313556.1">
    <property type="nucleotide sequence ID" value="NZ_JAVIKH010000007.1"/>
</dbReference>
<evidence type="ECO:0000256" key="2">
    <source>
        <dbReference type="ARBA" id="ARBA00010838"/>
    </source>
</evidence>
<dbReference type="InterPro" id="IPR017736">
    <property type="entry name" value="Glyco_hydro_1_beta-glucosidase"/>
</dbReference>
<dbReference type="Proteomes" id="UP001279681">
    <property type="component" value="Unassembled WGS sequence"/>
</dbReference>
<dbReference type="NCBIfam" id="TIGR03356">
    <property type="entry name" value="BGL"/>
    <property type="match status" value="1"/>
</dbReference>
<dbReference type="EC" id="3.2.1.21" evidence="3 10"/>
<evidence type="ECO:0000256" key="4">
    <source>
        <dbReference type="ARBA" id="ARBA00022801"/>
    </source>
</evidence>
<dbReference type="PANTHER" id="PTHR10353">
    <property type="entry name" value="GLYCOSYL HYDROLASE"/>
    <property type="match status" value="1"/>
</dbReference>
<dbReference type="InterPro" id="IPR033132">
    <property type="entry name" value="GH_1_N_CS"/>
</dbReference>
<evidence type="ECO:0000256" key="3">
    <source>
        <dbReference type="ARBA" id="ARBA00012744"/>
    </source>
</evidence>
<evidence type="ECO:0000256" key="10">
    <source>
        <dbReference type="RuleBase" id="RU361175"/>
    </source>
</evidence>